<dbReference type="Proteomes" id="UP000809243">
    <property type="component" value="Unassembled WGS sequence"/>
</dbReference>
<evidence type="ECO:0000313" key="3">
    <source>
        <dbReference type="Proteomes" id="UP000809243"/>
    </source>
</evidence>
<protein>
    <submittedName>
        <fullName evidence="2">Uncharacterized protein</fullName>
    </submittedName>
</protein>
<accession>A0A938YXY8</accession>
<organism evidence="2 3">
    <name type="scientific">Candidatus Iainarchaeum sp</name>
    <dbReference type="NCBI Taxonomy" id="3101447"/>
    <lineage>
        <taxon>Archaea</taxon>
        <taxon>Candidatus Iainarchaeota</taxon>
        <taxon>Candidatus Iainarchaeia</taxon>
        <taxon>Candidatus Iainarchaeales</taxon>
        <taxon>Candidatus Iainarchaeaceae</taxon>
        <taxon>Candidatus Iainarchaeum</taxon>
    </lineage>
</organism>
<sequence length="478" mass="51529">MRSHIFILFALISISLTLPAAFAEQNITELKVVEVSSPIRSGEAIDFAFSAGNMSGPPCSAQLTYWLGSSQKLEGGKDNLYLATGQSVTETVSFTVPSNLEGQMPLYLEMVCNDANILASRMLEVKRVLPAIPRFTGLAVDRSIEGQEVEFSFGIESSRQLAEPLVIEEQILQSGAVVWERTQRIEETVQGSFTTIGPVLPIGEYQLIVKSAYAGETTEVARRFSMRPVPFQILPILTLASLALLFAAAAVITVKFIFPRGSRFKQGIFPGGRPALLPRAHAKKGSLCIVESESSGILDEVQTSKLFDEAGLKGKRRAASLAVAGRIPVEQLVRSCVVTGKGKGVSCNTTVSAVVSNNTNRNWKKLELLVSIPEFISEDISEVEAGENAMPLKGSNVLKFSIDKIGAMQSATISYSFPKLVSQAEANSIPLPAVIKCGEGQPLVVAQVRVEKAADSTEWQNVKDKAVAKLPKGKRAKS</sequence>
<keyword evidence="1" id="KW-1133">Transmembrane helix</keyword>
<dbReference type="EMBL" id="JAFGDB010000078">
    <property type="protein sequence ID" value="MBN2067736.1"/>
    <property type="molecule type" value="Genomic_DNA"/>
</dbReference>
<gene>
    <name evidence="2" type="ORF">JW744_04675</name>
</gene>
<keyword evidence="1" id="KW-0472">Membrane</keyword>
<evidence type="ECO:0000256" key="1">
    <source>
        <dbReference type="SAM" id="Phobius"/>
    </source>
</evidence>
<keyword evidence="1" id="KW-0812">Transmembrane</keyword>
<evidence type="ECO:0000313" key="2">
    <source>
        <dbReference type="EMBL" id="MBN2067736.1"/>
    </source>
</evidence>
<feature type="transmembrane region" description="Helical" evidence="1">
    <location>
        <begin position="233"/>
        <end position="258"/>
    </location>
</feature>
<dbReference type="AlphaFoldDB" id="A0A938YXY8"/>
<name>A0A938YXY8_9ARCH</name>
<reference evidence="2" key="1">
    <citation type="submission" date="2021-01" db="EMBL/GenBank/DDBJ databases">
        <title>Active Sulfur Cycling in an Early Earth Analoge.</title>
        <authorList>
            <person name="Hahn C.R."/>
            <person name="Youssef N.H."/>
            <person name="Elshahed M."/>
        </authorList>
    </citation>
    <scope>NUCLEOTIDE SEQUENCE</scope>
    <source>
        <strain evidence="2">Zod_Metabat.1151</strain>
    </source>
</reference>
<comment type="caution">
    <text evidence="2">The sequence shown here is derived from an EMBL/GenBank/DDBJ whole genome shotgun (WGS) entry which is preliminary data.</text>
</comment>
<proteinExistence type="predicted"/>